<feature type="chain" id="PRO_5035846123" description="ZP domain-containing protein" evidence="5">
    <location>
        <begin position="20"/>
        <end position="830"/>
    </location>
</feature>
<dbReference type="InterPro" id="IPR015153">
    <property type="entry name" value="EF-hand_dom_typ1"/>
</dbReference>
<evidence type="ECO:0000259" key="6">
    <source>
        <dbReference type="PROSITE" id="PS51034"/>
    </source>
</evidence>
<name>A0A8S1CND9_9INSE</name>
<dbReference type="EMBL" id="CADEPI010000044">
    <property type="protein sequence ID" value="CAB3369335.1"/>
    <property type="molecule type" value="Genomic_DNA"/>
</dbReference>
<dbReference type="InterPro" id="IPR001507">
    <property type="entry name" value="ZP_dom"/>
</dbReference>
<proteinExistence type="predicted"/>
<dbReference type="OrthoDB" id="6351704at2759"/>
<dbReference type="Gene3D" id="1.10.238.10">
    <property type="entry name" value="EF-hand"/>
    <property type="match status" value="1"/>
</dbReference>
<evidence type="ECO:0000256" key="4">
    <source>
        <dbReference type="SAM" id="Coils"/>
    </source>
</evidence>
<evidence type="ECO:0000256" key="1">
    <source>
        <dbReference type="ARBA" id="ARBA00022723"/>
    </source>
</evidence>
<gene>
    <name evidence="7" type="ORF">CLODIP_2_CD05652</name>
</gene>
<dbReference type="Pfam" id="PF00100">
    <property type="entry name" value="Zona_pellucida"/>
    <property type="match status" value="1"/>
</dbReference>
<dbReference type="Gene3D" id="3.30.60.90">
    <property type="match status" value="1"/>
</dbReference>
<dbReference type="InterPro" id="IPR055355">
    <property type="entry name" value="ZP-C"/>
</dbReference>
<dbReference type="Pfam" id="PF09068">
    <property type="entry name" value="EF-hand_2"/>
    <property type="match status" value="1"/>
</dbReference>
<dbReference type="SUPFAM" id="SSF47473">
    <property type="entry name" value="EF-hand"/>
    <property type="match status" value="1"/>
</dbReference>
<evidence type="ECO:0000313" key="7">
    <source>
        <dbReference type="EMBL" id="CAB3369335.1"/>
    </source>
</evidence>
<keyword evidence="5" id="KW-0732">Signal</keyword>
<dbReference type="GO" id="GO:0008270">
    <property type="term" value="F:zinc ion binding"/>
    <property type="evidence" value="ECO:0007669"/>
    <property type="project" value="UniProtKB-KW"/>
</dbReference>
<dbReference type="InterPro" id="IPR011992">
    <property type="entry name" value="EF-hand-dom_pair"/>
</dbReference>
<feature type="signal peptide" evidence="5">
    <location>
        <begin position="1"/>
        <end position="19"/>
    </location>
</feature>
<sequence length="830" mass="92250">MVPVLLVLCLQAFLRLTGADRGEVNSVSDLSTQCTSSLMQVTVHFSAPFHGLLHARGFPSECSIQGTGRRSLTLSLPTASCGVRLTQDLHFQVAVDIQFDGKLQLVLDERRLASCVAPLEDNEIGVDIVPGGPQHQALRSSSREMDFEPTKAWMELEASGGKGVALVGEPVKLRVRTKGSDGLKMRVTDCMAHEGAGESPQKLLDELGCPIEPQVLGHFNYTKQGALAIFPAFKFPDRESLHMQCILMLCRDACPIGRCKDNTMAAYGGAHSQVVKRVKIFNSLRVAAPGIEMEANEVADFQRQDDVEIEKLERNFCLSAPKLALALALLGLLLVLAAPPSTGRRLSAADRVKMLEWSGREDAQGFSIFVRQSSRRYDPPGWTDVVTKVRQCQELQGIQRRIGAKLKVLSDSVFWSEVHLEAFRLVLEHHGFRREDNSMLLSPTALRAVLEDVFYAVSKESPMDVEMAAELTACLLWQAFDRHRSGCLTLLQTKATLAILSKAYPSELFAFLAHEAADHDGLVGPLRMKPLLDAIMVFMQALGENIGNLEFKEKRLNQVEAEIWMKNRMGWAAHLSRFRVHVREIWPGPCVVCKQAGLQGQAFLCQSCPWYWVCRRCVLSGKYTHGHLPSHPLKDFVTPPNMMAEFMKAGGRVIKKTFYPKRRERNQKIAEPVGLIEVPQVVNAGPAEEPLWSLKMRLRLIISQINEEGRRLQSAAEQWVNLHEASRVLEDHGQRLQELGLRLTGLTSEHQITSTPKSSSSSTVLQKRISVPAESRAPVTAALNKLQSMLNGTTPFEESFGDNEQLERAAQELESLLGGVIADIEGNRRR</sequence>
<evidence type="ECO:0000256" key="5">
    <source>
        <dbReference type="SAM" id="SignalP"/>
    </source>
</evidence>
<evidence type="ECO:0000313" key="8">
    <source>
        <dbReference type="Proteomes" id="UP000494165"/>
    </source>
</evidence>
<dbReference type="PANTHER" id="PTHR46560:SF5">
    <property type="entry name" value="CYPHER, ISOFORM B"/>
    <property type="match status" value="1"/>
</dbReference>
<keyword evidence="2" id="KW-0863">Zinc-finger</keyword>
<feature type="domain" description="ZP" evidence="6">
    <location>
        <begin position="33"/>
        <end position="266"/>
    </location>
</feature>
<evidence type="ECO:0000256" key="3">
    <source>
        <dbReference type="ARBA" id="ARBA00022833"/>
    </source>
</evidence>
<dbReference type="SUPFAM" id="SSF57850">
    <property type="entry name" value="RING/U-box"/>
    <property type="match status" value="1"/>
</dbReference>
<keyword evidence="1" id="KW-0479">Metal-binding</keyword>
<evidence type="ECO:0000256" key="2">
    <source>
        <dbReference type="ARBA" id="ARBA00022771"/>
    </source>
</evidence>
<feature type="coiled-coil region" evidence="4">
    <location>
        <begin position="796"/>
        <end position="823"/>
    </location>
</feature>
<organism evidence="7 8">
    <name type="scientific">Cloeon dipterum</name>
    <dbReference type="NCBI Taxonomy" id="197152"/>
    <lineage>
        <taxon>Eukaryota</taxon>
        <taxon>Metazoa</taxon>
        <taxon>Ecdysozoa</taxon>
        <taxon>Arthropoda</taxon>
        <taxon>Hexapoda</taxon>
        <taxon>Insecta</taxon>
        <taxon>Pterygota</taxon>
        <taxon>Palaeoptera</taxon>
        <taxon>Ephemeroptera</taxon>
        <taxon>Pisciforma</taxon>
        <taxon>Baetidae</taxon>
        <taxon>Cloeon</taxon>
    </lineage>
</organism>
<dbReference type="PANTHER" id="PTHR46560">
    <property type="entry name" value="CYPHER, ISOFORM B"/>
    <property type="match status" value="1"/>
</dbReference>
<keyword evidence="3" id="KW-0862">Zinc</keyword>
<reference evidence="7 8" key="1">
    <citation type="submission" date="2020-04" db="EMBL/GenBank/DDBJ databases">
        <authorList>
            <person name="Alioto T."/>
            <person name="Alioto T."/>
            <person name="Gomez Garrido J."/>
        </authorList>
    </citation>
    <scope>NUCLEOTIDE SEQUENCE [LARGE SCALE GENOMIC DNA]</scope>
</reference>
<dbReference type="GO" id="GO:0016010">
    <property type="term" value="C:dystrophin-associated glycoprotein complex"/>
    <property type="evidence" value="ECO:0007669"/>
    <property type="project" value="UniProtKB-ARBA"/>
</dbReference>
<dbReference type="SMART" id="SM00241">
    <property type="entry name" value="ZP"/>
    <property type="match status" value="1"/>
</dbReference>
<dbReference type="Proteomes" id="UP000494165">
    <property type="component" value="Unassembled WGS sequence"/>
</dbReference>
<dbReference type="AlphaFoldDB" id="A0A8S1CND9"/>
<keyword evidence="8" id="KW-1185">Reference proteome</keyword>
<dbReference type="PROSITE" id="PS51034">
    <property type="entry name" value="ZP_2"/>
    <property type="match status" value="1"/>
</dbReference>
<accession>A0A8S1CND9</accession>
<keyword evidence="4" id="KW-0175">Coiled coil</keyword>
<comment type="caution">
    <text evidence="7">The sequence shown here is derived from an EMBL/GenBank/DDBJ whole genome shotgun (WGS) entry which is preliminary data.</text>
</comment>
<protein>
    <recommendedName>
        <fullName evidence="6">ZP domain-containing protein</fullName>
    </recommendedName>
</protein>
<dbReference type="InterPro" id="IPR043145">
    <property type="entry name" value="Znf_ZZ_sf"/>
</dbReference>